<feature type="chain" id="PRO_5004521248" description="Secreted protein" evidence="1">
    <location>
        <begin position="28"/>
        <end position="102"/>
    </location>
</feature>
<keyword evidence="3" id="KW-1185">Reference proteome</keyword>
<feature type="signal peptide" evidence="1">
    <location>
        <begin position="1"/>
        <end position="27"/>
    </location>
</feature>
<comment type="caution">
    <text evidence="2">The sequence shown here is derived from an EMBL/GenBank/DDBJ whole genome shotgun (WGS) entry which is preliminary data.</text>
</comment>
<accession>S4N074</accession>
<evidence type="ECO:0000313" key="2">
    <source>
        <dbReference type="EMBL" id="EPJ39717.1"/>
    </source>
</evidence>
<proteinExistence type="predicted"/>
<evidence type="ECO:0000313" key="3">
    <source>
        <dbReference type="Proteomes" id="UP000015001"/>
    </source>
</evidence>
<organism evidence="2 3">
    <name type="scientific">Streptomyces afghaniensis 772</name>
    <dbReference type="NCBI Taxonomy" id="1283301"/>
    <lineage>
        <taxon>Bacteria</taxon>
        <taxon>Bacillati</taxon>
        <taxon>Actinomycetota</taxon>
        <taxon>Actinomycetes</taxon>
        <taxon>Kitasatosporales</taxon>
        <taxon>Streptomycetaceae</taxon>
        <taxon>Streptomyces</taxon>
    </lineage>
</organism>
<dbReference type="PATRIC" id="fig|1283301.3.peg.3182"/>
<reference evidence="2 3" key="1">
    <citation type="submission" date="2013-02" db="EMBL/GenBank/DDBJ databases">
        <title>Draft Genome Sequence of Streptomyces afghaniensis, Which Produces Compounds of the Julimycin B-Complex.</title>
        <authorList>
            <person name="Gruening B.A."/>
            <person name="Praeg A."/>
            <person name="Erxleben A."/>
            <person name="Guenther S."/>
            <person name="Fiedler H.-P."/>
            <person name="Goodfellow M."/>
            <person name="Mueller M."/>
        </authorList>
    </citation>
    <scope>NUCLEOTIDE SEQUENCE [LARGE SCALE GENOMIC DNA]</scope>
    <source>
        <strain evidence="2 3">772</strain>
    </source>
</reference>
<dbReference type="EMBL" id="AOPY01001408">
    <property type="protein sequence ID" value="EPJ39717.1"/>
    <property type="molecule type" value="Genomic_DNA"/>
</dbReference>
<keyword evidence="1" id="KW-0732">Signal</keyword>
<protein>
    <recommendedName>
        <fullName evidence="4">Secreted protein</fullName>
    </recommendedName>
</protein>
<dbReference type="OrthoDB" id="3430872at2"/>
<evidence type="ECO:0008006" key="4">
    <source>
        <dbReference type="Google" id="ProtNLM"/>
    </source>
</evidence>
<name>S4N074_9ACTN</name>
<dbReference type="RefSeq" id="WP_020272164.1">
    <property type="nucleotide sequence ID" value="NZ_KE354159.1"/>
</dbReference>
<dbReference type="AlphaFoldDB" id="S4N074"/>
<dbReference type="Proteomes" id="UP000015001">
    <property type="component" value="Unassembled WGS sequence"/>
</dbReference>
<evidence type="ECO:0000256" key="1">
    <source>
        <dbReference type="SAM" id="SignalP"/>
    </source>
</evidence>
<dbReference type="HOGENOM" id="CLU_178427_0_0_11"/>
<sequence>MIVRAKAILVSLVAACSVMGLAGAAQAAASGDVVVFSTEAQPLDVYRDPAGCRQLPTAAHVLSNLTDKPVKVYGNPFCLGPSLVVQPGYGTHVPGGAGSFSA</sequence>
<gene>
    <name evidence="2" type="ORF">STAFG_3210</name>
</gene>